<evidence type="ECO:0000256" key="1">
    <source>
        <dbReference type="SAM" id="MobiDB-lite"/>
    </source>
</evidence>
<sequence>MNKRKNWKLVPVNGRTQKKMKPRTSGEISNIESCNLSVEGKTLWTNLSLFKRDIDELIDEFVEGDLTTFDDMKRVWLSRKFSYIYEAFPNTNLAFFIQSLYAHTIGHMVSIDSFSRRLGGLYCLYCLHEIQPFKPKFRIYISLQELGKFRDLIVEAKEKGVEIATAVGKQMLDKNLFIFGAVDFDETSTTEKLHQSIELQNRLVRCAYKKLTSETEIEKFIHFDMGKEVDLSSIHKQSIEYAEAKKRAMKSAGEIVEIGDIKHIAEEKELMGEKVEKLKEEWDSQKLSFCEKTKFDGLDTTQKLLKDVEHDDDGDEDEDDGFGELDRLLSHS</sequence>
<accession>A0ABQ7Z0S0</accession>
<dbReference type="Proteomes" id="UP000824890">
    <property type="component" value="Unassembled WGS sequence"/>
</dbReference>
<reference evidence="2 3" key="1">
    <citation type="submission" date="2021-05" db="EMBL/GenBank/DDBJ databases">
        <title>Genome Assembly of Synthetic Allotetraploid Brassica napus Reveals Homoeologous Exchanges between Subgenomes.</title>
        <authorList>
            <person name="Davis J.T."/>
        </authorList>
    </citation>
    <scope>NUCLEOTIDE SEQUENCE [LARGE SCALE GENOMIC DNA]</scope>
    <source>
        <strain evidence="3">cv. Da-Ae</strain>
        <tissue evidence="2">Seedling</tissue>
    </source>
</reference>
<evidence type="ECO:0000313" key="3">
    <source>
        <dbReference type="Proteomes" id="UP000824890"/>
    </source>
</evidence>
<dbReference type="PANTHER" id="PTHR15131:SF3">
    <property type="entry name" value="SNRNA-ACTIVATING PROTEIN COMPLEX SUBUNIT 1"/>
    <property type="match status" value="1"/>
</dbReference>
<gene>
    <name evidence="2" type="ORF">HID58_071120</name>
</gene>
<organism evidence="2 3">
    <name type="scientific">Brassica napus</name>
    <name type="common">Rape</name>
    <dbReference type="NCBI Taxonomy" id="3708"/>
    <lineage>
        <taxon>Eukaryota</taxon>
        <taxon>Viridiplantae</taxon>
        <taxon>Streptophyta</taxon>
        <taxon>Embryophyta</taxon>
        <taxon>Tracheophyta</taxon>
        <taxon>Spermatophyta</taxon>
        <taxon>Magnoliopsida</taxon>
        <taxon>eudicotyledons</taxon>
        <taxon>Gunneridae</taxon>
        <taxon>Pentapetalae</taxon>
        <taxon>rosids</taxon>
        <taxon>malvids</taxon>
        <taxon>Brassicales</taxon>
        <taxon>Brassicaceae</taxon>
        <taxon>Brassiceae</taxon>
        <taxon>Brassica</taxon>
    </lineage>
</organism>
<dbReference type="EMBL" id="JAGKQM010000016">
    <property type="protein sequence ID" value="KAH0873758.1"/>
    <property type="molecule type" value="Genomic_DNA"/>
</dbReference>
<keyword evidence="3" id="KW-1185">Reference proteome</keyword>
<dbReference type="PANTHER" id="PTHR15131">
    <property type="entry name" value="SMALL NUCLEAR RNA ACTIVATING COMPLEX, POLYPEPTIDE 1"/>
    <property type="match status" value="1"/>
</dbReference>
<evidence type="ECO:0008006" key="4">
    <source>
        <dbReference type="Google" id="ProtNLM"/>
    </source>
</evidence>
<dbReference type="Pfam" id="PF09808">
    <property type="entry name" value="SNAPC1"/>
    <property type="match status" value="1"/>
</dbReference>
<comment type="caution">
    <text evidence="2">The sequence shown here is derived from an EMBL/GenBank/DDBJ whole genome shotgun (WGS) entry which is preliminary data.</text>
</comment>
<feature type="compositionally biased region" description="Acidic residues" evidence="1">
    <location>
        <begin position="310"/>
        <end position="323"/>
    </location>
</feature>
<evidence type="ECO:0000313" key="2">
    <source>
        <dbReference type="EMBL" id="KAH0873758.1"/>
    </source>
</evidence>
<feature type="region of interest" description="Disordered" evidence="1">
    <location>
        <begin position="308"/>
        <end position="332"/>
    </location>
</feature>
<name>A0ABQ7Z0S0_BRANA</name>
<protein>
    <recommendedName>
        <fullName evidence="4">Small nuclear RNA activating complex (SNAPc), subunit SNAP43 protein</fullName>
    </recommendedName>
</protein>
<dbReference type="InterPro" id="IPR019188">
    <property type="entry name" value="SNAPC1"/>
</dbReference>
<proteinExistence type="predicted"/>